<protein>
    <submittedName>
        <fullName evidence="1">Uncharacterized protein</fullName>
    </submittedName>
</protein>
<evidence type="ECO:0000313" key="2">
    <source>
        <dbReference type="Proteomes" id="UP000323506"/>
    </source>
</evidence>
<sequence>MFLHMLIIYQRRGRLAVYEMLVKFRMLCVSGYCGVAHTPSKLTILCIHPAICDRIKQSAEAAILAVIEFVTKRGDELSETNI</sequence>
<keyword evidence="2" id="KW-1185">Reference proteome</keyword>
<dbReference type="EMBL" id="CM017703">
    <property type="protein sequence ID" value="TYG76042.1"/>
    <property type="molecule type" value="Genomic_DNA"/>
</dbReference>
<dbReference type="AlphaFoldDB" id="A0A5D2D607"/>
<proteinExistence type="predicted"/>
<dbReference type="Proteomes" id="UP000323506">
    <property type="component" value="Chromosome D03"/>
</dbReference>
<gene>
    <name evidence="1" type="ORF">ES288_D03G081300v1</name>
</gene>
<organism evidence="1 2">
    <name type="scientific">Gossypium darwinii</name>
    <name type="common">Darwin's cotton</name>
    <name type="synonym">Gossypium barbadense var. darwinii</name>
    <dbReference type="NCBI Taxonomy" id="34276"/>
    <lineage>
        <taxon>Eukaryota</taxon>
        <taxon>Viridiplantae</taxon>
        <taxon>Streptophyta</taxon>
        <taxon>Embryophyta</taxon>
        <taxon>Tracheophyta</taxon>
        <taxon>Spermatophyta</taxon>
        <taxon>Magnoliopsida</taxon>
        <taxon>eudicotyledons</taxon>
        <taxon>Gunneridae</taxon>
        <taxon>Pentapetalae</taxon>
        <taxon>rosids</taxon>
        <taxon>malvids</taxon>
        <taxon>Malvales</taxon>
        <taxon>Malvaceae</taxon>
        <taxon>Malvoideae</taxon>
        <taxon>Gossypium</taxon>
    </lineage>
</organism>
<reference evidence="1 2" key="1">
    <citation type="submission" date="2019-06" db="EMBL/GenBank/DDBJ databases">
        <title>WGS assembly of Gossypium darwinii.</title>
        <authorList>
            <person name="Chen Z.J."/>
            <person name="Sreedasyam A."/>
            <person name="Ando A."/>
            <person name="Song Q."/>
            <person name="De L."/>
            <person name="Hulse-Kemp A."/>
            <person name="Ding M."/>
            <person name="Ye W."/>
            <person name="Kirkbride R."/>
            <person name="Jenkins J."/>
            <person name="Plott C."/>
            <person name="Lovell J."/>
            <person name="Lin Y.-M."/>
            <person name="Vaughn R."/>
            <person name="Liu B."/>
            <person name="Li W."/>
            <person name="Simpson S."/>
            <person name="Scheffler B."/>
            <person name="Saski C."/>
            <person name="Grover C."/>
            <person name="Hu G."/>
            <person name="Conover J."/>
            <person name="Carlson J."/>
            <person name="Shu S."/>
            <person name="Boston L."/>
            <person name="Williams M."/>
            <person name="Peterson D."/>
            <person name="Mcgee K."/>
            <person name="Jones D."/>
            <person name="Wendel J."/>
            <person name="Stelly D."/>
            <person name="Grimwood J."/>
            <person name="Schmutz J."/>
        </authorList>
    </citation>
    <scope>NUCLEOTIDE SEQUENCE [LARGE SCALE GENOMIC DNA]</scope>
    <source>
        <strain evidence="1">1808015.09</strain>
    </source>
</reference>
<evidence type="ECO:0000313" key="1">
    <source>
        <dbReference type="EMBL" id="TYG76042.1"/>
    </source>
</evidence>
<name>A0A5D2D607_GOSDA</name>
<accession>A0A5D2D607</accession>